<organism evidence="1 2">
    <name type="scientific">[Candida] jaroonii</name>
    <dbReference type="NCBI Taxonomy" id="467808"/>
    <lineage>
        <taxon>Eukaryota</taxon>
        <taxon>Fungi</taxon>
        <taxon>Dikarya</taxon>
        <taxon>Ascomycota</taxon>
        <taxon>Saccharomycotina</taxon>
        <taxon>Pichiomycetes</taxon>
        <taxon>Debaryomycetaceae</taxon>
        <taxon>Yamadazyma</taxon>
    </lineage>
</organism>
<dbReference type="EMBL" id="CALSDN010000012">
    <property type="protein sequence ID" value="CAH6723003.1"/>
    <property type="molecule type" value="Genomic_DNA"/>
</dbReference>
<comment type="caution">
    <text evidence="1">The sequence shown here is derived from an EMBL/GenBank/DDBJ whole genome shotgun (WGS) entry which is preliminary data.</text>
</comment>
<evidence type="ECO:0000313" key="1">
    <source>
        <dbReference type="EMBL" id="CAH6723003.1"/>
    </source>
</evidence>
<evidence type="ECO:0000313" key="2">
    <source>
        <dbReference type="Proteomes" id="UP001152531"/>
    </source>
</evidence>
<dbReference type="Proteomes" id="UP001152531">
    <property type="component" value="Unassembled WGS sequence"/>
</dbReference>
<accession>A0ACA9YEB6</accession>
<keyword evidence="2" id="KW-1185">Reference proteome</keyword>
<protein>
    <submittedName>
        <fullName evidence="1">Uncharacterized protein</fullName>
    </submittedName>
</protein>
<name>A0ACA9YEB6_9ASCO</name>
<reference evidence="1" key="1">
    <citation type="submission" date="2022-06" db="EMBL/GenBank/DDBJ databases">
        <authorList>
            <person name="Legras J.-L."/>
            <person name="Devillers H."/>
            <person name="Grondin C."/>
        </authorList>
    </citation>
    <scope>NUCLEOTIDE SEQUENCE</scope>
    <source>
        <strain evidence="1">CLIB 1444</strain>
    </source>
</reference>
<proteinExistence type="predicted"/>
<gene>
    <name evidence="1" type="ORF">CLIB1444_12S02080</name>
</gene>
<sequence length="401" mass="47136">MGDFKKPFESISWNDIKRFPQSFKRRSKIGSFTFDEEFDTLHKDLGVLEGNLGTLIKYSKLFDVHSKRLVDHCGEIGVCVQNLMDPYNNFDISVRESLRKKGIGELSESMFKSTEAKEMFFKEYTYWNASGIYIEQINGLKQVINGPSRVCEIIELKCKKCLAIIEEVKIKVKARNHALDDYDSVYNDLEGLCFKAKTKDLTAKEAQLQFNLQRKREHYRTQYTQINDLFKKELPFFFKLVELFIKPINYIFFYHQLSISYQIATSLYPLQQTLKFGVDELGARWNGEVIRQCQRLMQSQEMLIQQLNISHFRDNYYKKLTDSDVKTEIKEVIESVTVPDYLNLKNTYCRALYDYQAQQDGDLTIQKGDIIQVIDQEGQWWEGKIDNNTGKFPYNYVEILT</sequence>